<feature type="compositionally biased region" description="Polar residues" evidence="8">
    <location>
        <begin position="7"/>
        <end position="19"/>
    </location>
</feature>
<dbReference type="GO" id="GO:0004252">
    <property type="term" value="F:serine-type endopeptidase activity"/>
    <property type="evidence" value="ECO:0007669"/>
    <property type="project" value="InterPro"/>
</dbReference>
<dbReference type="SUPFAM" id="SSF56487">
    <property type="entry name" value="SRCR-like"/>
    <property type="match status" value="1"/>
</dbReference>
<evidence type="ECO:0008006" key="13">
    <source>
        <dbReference type="Google" id="ProtNLM"/>
    </source>
</evidence>
<evidence type="ECO:0000259" key="9">
    <source>
        <dbReference type="PROSITE" id="PS50240"/>
    </source>
</evidence>
<dbReference type="STRING" id="105785.A0A2J7QTM4"/>
<evidence type="ECO:0000256" key="5">
    <source>
        <dbReference type="ARBA" id="ARBA00023180"/>
    </source>
</evidence>
<feature type="region of interest" description="Disordered" evidence="8">
    <location>
        <begin position="62"/>
        <end position="90"/>
    </location>
</feature>
<dbReference type="Pfam" id="PF15494">
    <property type="entry name" value="SRCR_2"/>
    <property type="match status" value="1"/>
</dbReference>
<dbReference type="InterPro" id="IPR043504">
    <property type="entry name" value="Peptidase_S1_PA_chymotrypsin"/>
</dbReference>
<feature type="disulfide bond" evidence="6">
    <location>
        <begin position="349"/>
        <end position="367"/>
    </location>
</feature>
<evidence type="ECO:0000256" key="7">
    <source>
        <dbReference type="PROSITE-ProRule" id="PRU00196"/>
    </source>
</evidence>
<evidence type="ECO:0000256" key="2">
    <source>
        <dbReference type="ARBA" id="ARBA00022801"/>
    </source>
</evidence>
<dbReference type="InterPro" id="IPR036772">
    <property type="entry name" value="SRCR-like_dom_sf"/>
</dbReference>
<gene>
    <name evidence="11" type="ORF">B7P43_G07923</name>
</gene>
<dbReference type="SMART" id="SM00020">
    <property type="entry name" value="Tryp_SPc"/>
    <property type="match status" value="1"/>
</dbReference>
<feature type="disulfide bond" evidence="6">
    <location>
        <begin position="325"/>
        <end position="340"/>
    </location>
</feature>
<dbReference type="InterPro" id="IPR023415">
    <property type="entry name" value="LDLR_class-A_CS"/>
</dbReference>
<dbReference type="InterPro" id="IPR001190">
    <property type="entry name" value="SRCR"/>
</dbReference>
<dbReference type="GO" id="GO:0006508">
    <property type="term" value="P:proteolysis"/>
    <property type="evidence" value="ECO:0007669"/>
    <property type="project" value="UniProtKB-KW"/>
</dbReference>
<dbReference type="AlphaFoldDB" id="A0A2J7QTM4"/>
<feature type="disulfide bond" evidence="6">
    <location>
        <begin position="313"/>
        <end position="331"/>
    </location>
</feature>
<evidence type="ECO:0000313" key="12">
    <source>
        <dbReference type="Proteomes" id="UP000235965"/>
    </source>
</evidence>
<dbReference type="PROSITE" id="PS50240">
    <property type="entry name" value="TRYPSIN_DOM"/>
    <property type="match status" value="1"/>
</dbReference>
<proteinExistence type="predicted"/>
<dbReference type="Pfam" id="PF00057">
    <property type="entry name" value="Ldl_recept_a"/>
    <property type="match status" value="5"/>
</dbReference>
<dbReference type="PANTHER" id="PTHR24252:SF7">
    <property type="entry name" value="HYALIN"/>
    <property type="match status" value="1"/>
</dbReference>
<dbReference type="EMBL" id="NEVH01011194">
    <property type="protein sequence ID" value="PNF31941.1"/>
    <property type="molecule type" value="Genomic_DNA"/>
</dbReference>
<feature type="disulfide bond" evidence="6">
    <location>
        <begin position="210"/>
        <end position="225"/>
    </location>
</feature>
<dbReference type="Gene3D" id="2.40.10.10">
    <property type="entry name" value="Trypsin-like serine proteases"/>
    <property type="match status" value="1"/>
</dbReference>
<dbReference type="Pfam" id="PF00089">
    <property type="entry name" value="Trypsin"/>
    <property type="match status" value="1"/>
</dbReference>
<protein>
    <recommendedName>
        <fullName evidence="13">Peptidase S1 domain-containing protein</fullName>
    </recommendedName>
</protein>
<dbReference type="FunFam" id="4.10.400.10:FF:000065">
    <property type="entry name" value="Transmembrane protease serine 7"/>
    <property type="match status" value="1"/>
</dbReference>
<feature type="disulfide bond" evidence="6">
    <location>
        <begin position="361"/>
        <end position="376"/>
    </location>
</feature>
<dbReference type="InterPro" id="IPR036055">
    <property type="entry name" value="LDL_receptor-like_sf"/>
</dbReference>
<dbReference type="SMART" id="SM00192">
    <property type="entry name" value="LDLa"/>
    <property type="match status" value="5"/>
</dbReference>
<keyword evidence="3" id="KW-0720">Serine protease</keyword>
<dbReference type="SMART" id="SM00202">
    <property type="entry name" value="SR"/>
    <property type="match status" value="1"/>
</dbReference>
<evidence type="ECO:0000256" key="4">
    <source>
        <dbReference type="ARBA" id="ARBA00023157"/>
    </source>
</evidence>
<dbReference type="PRINTS" id="PR00261">
    <property type="entry name" value="LDLRECEPTOR"/>
</dbReference>
<dbReference type="PROSITE" id="PS50068">
    <property type="entry name" value="LDLRA_2"/>
    <property type="match status" value="5"/>
</dbReference>
<reference evidence="11 12" key="1">
    <citation type="submission" date="2017-12" db="EMBL/GenBank/DDBJ databases">
        <title>Hemimetabolous genomes reveal molecular basis of termite eusociality.</title>
        <authorList>
            <person name="Harrison M.C."/>
            <person name="Jongepier E."/>
            <person name="Robertson H.M."/>
            <person name="Arning N."/>
            <person name="Bitard-Feildel T."/>
            <person name="Chao H."/>
            <person name="Childers C.P."/>
            <person name="Dinh H."/>
            <person name="Doddapaneni H."/>
            <person name="Dugan S."/>
            <person name="Gowin J."/>
            <person name="Greiner C."/>
            <person name="Han Y."/>
            <person name="Hu H."/>
            <person name="Hughes D.S.T."/>
            <person name="Huylmans A.-K."/>
            <person name="Kemena C."/>
            <person name="Kremer L.P.M."/>
            <person name="Lee S.L."/>
            <person name="Lopez-Ezquerra A."/>
            <person name="Mallet L."/>
            <person name="Monroy-Kuhn J.M."/>
            <person name="Moser A."/>
            <person name="Murali S.C."/>
            <person name="Muzny D.M."/>
            <person name="Otani S."/>
            <person name="Piulachs M.-D."/>
            <person name="Poelchau M."/>
            <person name="Qu J."/>
            <person name="Schaub F."/>
            <person name="Wada-Katsumata A."/>
            <person name="Worley K.C."/>
            <person name="Xie Q."/>
            <person name="Ylla G."/>
            <person name="Poulsen M."/>
            <person name="Gibbs R.A."/>
            <person name="Schal C."/>
            <person name="Richards S."/>
            <person name="Belles X."/>
            <person name="Korb J."/>
            <person name="Bornberg-Bauer E."/>
        </authorList>
    </citation>
    <scope>NUCLEOTIDE SEQUENCE [LARGE SCALE GENOMIC DNA]</scope>
    <source>
        <tissue evidence="11">Whole body</tissue>
    </source>
</reference>
<dbReference type="PANTHER" id="PTHR24252">
    <property type="entry name" value="ACROSIN-RELATED"/>
    <property type="match status" value="1"/>
</dbReference>
<name>A0A2J7QTM4_9NEOP</name>
<organism evidence="11 12">
    <name type="scientific">Cryptotermes secundus</name>
    <dbReference type="NCBI Taxonomy" id="105785"/>
    <lineage>
        <taxon>Eukaryota</taxon>
        <taxon>Metazoa</taxon>
        <taxon>Ecdysozoa</taxon>
        <taxon>Arthropoda</taxon>
        <taxon>Hexapoda</taxon>
        <taxon>Insecta</taxon>
        <taxon>Pterygota</taxon>
        <taxon>Neoptera</taxon>
        <taxon>Polyneoptera</taxon>
        <taxon>Dictyoptera</taxon>
        <taxon>Blattodea</taxon>
        <taxon>Blattoidea</taxon>
        <taxon>Termitoidae</taxon>
        <taxon>Kalotermitidae</taxon>
        <taxon>Cryptotermitinae</taxon>
        <taxon>Cryptotermes</taxon>
    </lineage>
</organism>
<accession>A0A2J7QTM4</accession>
<feature type="disulfide bond" evidence="6">
    <location>
        <begin position="287"/>
        <end position="302"/>
    </location>
</feature>
<comment type="caution">
    <text evidence="7">Lacks conserved residue(s) required for the propagation of feature annotation.</text>
</comment>
<feature type="disulfide bond" evidence="6">
    <location>
        <begin position="248"/>
        <end position="263"/>
    </location>
</feature>
<dbReference type="Gene3D" id="4.10.400.10">
    <property type="entry name" value="Low-density Lipoprotein Receptor"/>
    <property type="match status" value="5"/>
</dbReference>
<feature type="disulfide bond" evidence="6">
    <location>
        <begin position="275"/>
        <end position="293"/>
    </location>
</feature>
<keyword evidence="2" id="KW-0378">Hydrolase</keyword>
<dbReference type="PROSITE" id="PS50287">
    <property type="entry name" value="SRCR_2"/>
    <property type="match status" value="1"/>
</dbReference>
<comment type="caution">
    <text evidence="11">The sequence shown here is derived from an EMBL/GenBank/DDBJ whole genome shotgun (WGS) entry which is preliminary data.</text>
</comment>
<keyword evidence="1" id="KW-0645">Protease</keyword>
<feature type="disulfide bond" evidence="6">
    <location>
        <begin position="342"/>
        <end position="354"/>
    </location>
</feature>
<dbReference type="InterPro" id="IPR001254">
    <property type="entry name" value="Trypsin_dom"/>
</dbReference>
<dbReference type="InterPro" id="IPR002172">
    <property type="entry name" value="LDrepeatLR_classA_rpt"/>
</dbReference>
<dbReference type="SUPFAM" id="SSF50494">
    <property type="entry name" value="Trypsin-like serine proteases"/>
    <property type="match status" value="1"/>
</dbReference>
<evidence type="ECO:0000256" key="3">
    <source>
        <dbReference type="ARBA" id="ARBA00022825"/>
    </source>
</evidence>
<evidence type="ECO:0000313" key="11">
    <source>
        <dbReference type="EMBL" id="PNF31941.1"/>
    </source>
</evidence>
<feature type="disulfide bond" evidence="6">
    <location>
        <begin position="236"/>
        <end position="254"/>
    </location>
</feature>
<feature type="disulfide bond" evidence="6">
    <location>
        <begin position="306"/>
        <end position="318"/>
    </location>
</feature>
<keyword evidence="12" id="KW-1185">Reference proteome</keyword>
<dbReference type="CDD" id="cd00112">
    <property type="entry name" value="LDLa"/>
    <property type="match status" value="5"/>
</dbReference>
<dbReference type="InterPro" id="IPR009003">
    <property type="entry name" value="Peptidase_S1_PA"/>
</dbReference>
<evidence type="ECO:0000256" key="8">
    <source>
        <dbReference type="SAM" id="MobiDB-lite"/>
    </source>
</evidence>
<evidence type="ECO:0000256" key="6">
    <source>
        <dbReference type="PROSITE-ProRule" id="PRU00124"/>
    </source>
</evidence>
<keyword evidence="5" id="KW-0325">Glycoprotein</keyword>
<feature type="domain" description="SRCR" evidence="10">
    <location>
        <begin position="358"/>
        <end position="477"/>
    </location>
</feature>
<dbReference type="Gene3D" id="3.10.250.10">
    <property type="entry name" value="SRCR-like domain"/>
    <property type="match status" value="1"/>
</dbReference>
<evidence type="ECO:0000256" key="1">
    <source>
        <dbReference type="ARBA" id="ARBA00022670"/>
    </source>
</evidence>
<dbReference type="Proteomes" id="UP000235965">
    <property type="component" value="Unassembled WGS sequence"/>
</dbReference>
<dbReference type="OrthoDB" id="9990982at2759"/>
<feature type="disulfide bond" evidence="6">
    <location>
        <begin position="268"/>
        <end position="280"/>
    </location>
</feature>
<dbReference type="InParanoid" id="A0A2J7QTM4"/>
<dbReference type="GO" id="GO:0016020">
    <property type="term" value="C:membrane"/>
    <property type="evidence" value="ECO:0007669"/>
    <property type="project" value="InterPro"/>
</dbReference>
<dbReference type="CDD" id="cd00190">
    <property type="entry name" value="Tryp_SPc"/>
    <property type="match status" value="1"/>
</dbReference>
<evidence type="ECO:0000259" key="10">
    <source>
        <dbReference type="PROSITE" id="PS50287"/>
    </source>
</evidence>
<dbReference type="PROSITE" id="PS01209">
    <property type="entry name" value="LDLRA_1"/>
    <property type="match status" value="5"/>
</dbReference>
<sequence>MVVTLPTDESSLNSDNQDPSPKVLGGNVEDNTTVVDIPLLTSMNSESSSEILNAAGNSTVTNVNHGNVGTPLEEGSDSEAPTTAPSLEPSINTTIETSSNSEEVPAITVVTLNSEDLAKLHKGTTVTLEDGESQNSTRNFNTTEVIEDASPAGHNNGVIHQLTAENGTAVGGYVFGEVPMAFSKCASGQFQCVNGTSHEGAYCVSQVAKCDSVNDCSDASDEMGCVEEGCPGNFQCSSGQCLKRHLVCNGIVDCNDGSDEVNCEKWHCQFDEFQCSSGRCIPFLWHCDGKPDCDNHTDEYNCMSSCGNDEYLCPERWCIPMTWRCNGIAECANGEDEKLCDCSLDQFRCNTGGCIPKMQVCDSVEHCPDMSDEWGCVRLHNDTMNLQIRSAEGTWHPVCGDGWDSSWSDLACQSLGYSKAIFTENPPVSDSVSEYYALKPGNAVPLRGASSQLTSSLQKSGNESSCTSGTVVEVSCQEFTCGSHGLADGVAARLVGGDGATNGQWPSVALLYHTRHKSSCTASIISPKWLLSSYSCLHLRDKMLTADSWVAFGGGSMFETDKPETQIREVQSIIPYPQVKYNQFLYNNDIALIELSQPLMFTRYVGAICLPEKEIEPRQLCVTAGWGYTSPGEINFSQYLHYLPVPTIDLRDCNSTKHYAGFITQDEICAGFTDAEKSPCYNDEGAPLMCVSEGGVWELQGVLSYHSNCGQGYHPSIFSSITAVRGWVEKTVGSRFERKSTFNVRRRRALAEILN</sequence>
<feature type="region of interest" description="Disordered" evidence="8">
    <location>
        <begin position="1"/>
        <end position="28"/>
    </location>
</feature>
<dbReference type="SUPFAM" id="SSF57424">
    <property type="entry name" value="LDL receptor-like module"/>
    <property type="match status" value="5"/>
</dbReference>
<feature type="domain" description="Peptidase S1" evidence="9">
    <location>
        <begin position="494"/>
        <end position="733"/>
    </location>
</feature>
<keyword evidence="4 6" id="KW-1015">Disulfide bond</keyword>